<reference evidence="1" key="2">
    <citation type="submission" date="2020-11" db="EMBL/GenBank/DDBJ databases">
        <authorList>
            <person name="McCartney M.A."/>
            <person name="Auch B."/>
            <person name="Kono T."/>
            <person name="Mallez S."/>
            <person name="Becker A."/>
            <person name="Gohl D.M."/>
            <person name="Silverstein K.A.T."/>
            <person name="Koren S."/>
            <person name="Bechman K.B."/>
            <person name="Herman A."/>
            <person name="Abrahante J.E."/>
            <person name="Garbe J."/>
        </authorList>
    </citation>
    <scope>NUCLEOTIDE SEQUENCE</scope>
    <source>
        <strain evidence="1">Duluth1</strain>
        <tissue evidence="1">Whole animal</tissue>
    </source>
</reference>
<dbReference type="EMBL" id="JAIWYP010000015">
    <property type="protein sequence ID" value="KAH3704969.1"/>
    <property type="molecule type" value="Genomic_DNA"/>
</dbReference>
<keyword evidence="2" id="KW-1185">Reference proteome</keyword>
<name>A0A9D3YQ38_DREPO</name>
<dbReference type="Proteomes" id="UP000828390">
    <property type="component" value="Unassembled WGS sequence"/>
</dbReference>
<dbReference type="AlphaFoldDB" id="A0A9D3YQ38"/>
<proteinExistence type="predicted"/>
<sequence length="62" mass="6949">MFQSSVDAGRNRKKQLPACRDGCDWSVNEWSRIPLPHQPSLLSTVSCLKPASSCSVFRQREG</sequence>
<protein>
    <submittedName>
        <fullName evidence="1">Uncharacterized protein</fullName>
    </submittedName>
</protein>
<organism evidence="1 2">
    <name type="scientific">Dreissena polymorpha</name>
    <name type="common">Zebra mussel</name>
    <name type="synonym">Mytilus polymorpha</name>
    <dbReference type="NCBI Taxonomy" id="45954"/>
    <lineage>
        <taxon>Eukaryota</taxon>
        <taxon>Metazoa</taxon>
        <taxon>Spiralia</taxon>
        <taxon>Lophotrochozoa</taxon>
        <taxon>Mollusca</taxon>
        <taxon>Bivalvia</taxon>
        <taxon>Autobranchia</taxon>
        <taxon>Heteroconchia</taxon>
        <taxon>Euheterodonta</taxon>
        <taxon>Imparidentia</taxon>
        <taxon>Neoheterodontei</taxon>
        <taxon>Myida</taxon>
        <taxon>Dreissenoidea</taxon>
        <taxon>Dreissenidae</taxon>
        <taxon>Dreissena</taxon>
    </lineage>
</organism>
<reference evidence="1" key="1">
    <citation type="journal article" date="2019" name="bioRxiv">
        <title>The Genome of the Zebra Mussel, Dreissena polymorpha: A Resource for Invasive Species Research.</title>
        <authorList>
            <person name="McCartney M.A."/>
            <person name="Auch B."/>
            <person name="Kono T."/>
            <person name="Mallez S."/>
            <person name="Zhang Y."/>
            <person name="Obille A."/>
            <person name="Becker A."/>
            <person name="Abrahante J.E."/>
            <person name="Garbe J."/>
            <person name="Badalamenti J.P."/>
            <person name="Herman A."/>
            <person name="Mangelson H."/>
            <person name="Liachko I."/>
            <person name="Sullivan S."/>
            <person name="Sone E.D."/>
            <person name="Koren S."/>
            <person name="Silverstein K.A.T."/>
            <person name="Beckman K.B."/>
            <person name="Gohl D.M."/>
        </authorList>
    </citation>
    <scope>NUCLEOTIDE SEQUENCE</scope>
    <source>
        <strain evidence="1">Duluth1</strain>
        <tissue evidence="1">Whole animal</tissue>
    </source>
</reference>
<evidence type="ECO:0000313" key="2">
    <source>
        <dbReference type="Proteomes" id="UP000828390"/>
    </source>
</evidence>
<accession>A0A9D3YQ38</accession>
<gene>
    <name evidence="1" type="ORF">DPMN_080031</name>
</gene>
<evidence type="ECO:0000313" key="1">
    <source>
        <dbReference type="EMBL" id="KAH3704969.1"/>
    </source>
</evidence>
<comment type="caution">
    <text evidence="1">The sequence shown here is derived from an EMBL/GenBank/DDBJ whole genome shotgun (WGS) entry which is preliminary data.</text>
</comment>